<dbReference type="InterPro" id="IPR029058">
    <property type="entry name" value="AB_hydrolase_fold"/>
</dbReference>
<dbReference type="Gene3D" id="3.40.50.1820">
    <property type="entry name" value="alpha/beta hydrolase"/>
    <property type="match status" value="1"/>
</dbReference>
<reference evidence="2" key="1">
    <citation type="submission" date="2022-08" db="EMBL/GenBank/DDBJ databases">
        <authorList>
            <person name="Zhang D."/>
        </authorList>
    </citation>
    <scope>NUCLEOTIDE SEQUENCE</scope>
    <source>
        <strain evidence="2">XJ19-11</strain>
    </source>
</reference>
<dbReference type="EMBL" id="JANSUY010000010">
    <property type="protein sequence ID" value="MCR9015709.1"/>
    <property type="molecule type" value="Genomic_DNA"/>
</dbReference>
<feature type="domain" description="AB hydrolase-1" evidence="1">
    <location>
        <begin position="59"/>
        <end position="183"/>
    </location>
</feature>
<dbReference type="SUPFAM" id="SSF53474">
    <property type="entry name" value="alpha/beta-Hydrolases"/>
    <property type="match status" value="1"/>
</dbReference>
<dbReference type="AlphaFoldDB" id="A0A9X2SYX1"/>
<dbReference type="GO" id="GO:0016020">
    <property type="term" value="C:membrane"/>
    <property type="evidence" value="ECO:0007669"/>
    <property type="project" value="TreeGrafter"/>
</dbReference>
<keyword evidence="2" id="KW-0378">Hydrolase</keyword>
<dbReference type="PRINTS" id="PR00111">
    <property type="entry name" value="ABHYDROLASE"/>
</dbReference>
<name>A0A9X2SYX1_9BACT</name>
<dbReference type="PANTHER" id="PTHR43798:SF33">
    <property type="entry name" value="HYDROLASE, PUTATIVE (AFU_ORTHOLOGUE AFUA_2G14860)-RELATED"/>
    <property type="match status" value="1"/>
</dbReference>
<dbReference type="PANTHER" id="PTHR43798">
    <property type="entry name" value="MONOACYLGLYCEROL LIPASE"/>
    <property type="match status" value="1"/>
</dbReference>
<protein>
    <submittedName>
        <fullName evidence="2">Alpha/beta hydrolase</fullName>
    </submittedName>
</protein>
<comment type="caution">
    <text evidence="2">The sequence shown here is derived from an EMBL/GenBank/DDBJ whole genome shotgun (WGS) entry which is preliminary data.</text>
</comment>
<dbReference type="RefSeq" id="WP_258423572.1">
    <property type="nucleotide sequence ID" value="NZ_JANSUY010000010.1"/>
</dbReference>
<keyword evidence="3" id="KW-1185">Reference proteome</keyword>
<evidence type="ECO:0000313" key="2">
    <source>
        <dbReference type="EMBL" id="MCR9015709.1"/>
    </source>
</evidence>
<gene>
    <name evidence="2" type="ORF">NU887_11740</name>
</gene>
<evidence type="ECO:0000313" key="3">
    <source>
        <dbReference type="Proteomes" id="UP001142175"/>
    </source>
</evidence>
<dbReference type="PROSITE" id="PS51257">
    <property type="entry name" value="PROKAR_LIPOPROTEIN"/>
    <property type="match status" value="1"/>
</dbReference>
<dbReference type="GO" id="GO:0016787">
    <property type="term" value="F:hydrolase activity"/>
    <property type="evidence" value="ECO:0007669"/>
    <property type="project" value="UniProtKB-KW"/>
</dbReference>
<dbReference type="InterPro" id="IPR000073">
    <property type="entry name" value="AB_hydrolase_1"/>
</dbReference>
<dbReference type="Pfam" id="PF00561">
    <property type="entry name" value="Abhydrolase_1"/>
    <property type="match status" value="1"/>
</dbReference>
<proteinExistence type="predicted"/>
<dbReference type="InterPro" id="IPR050266">
    <property type="entry name" value="AB_hydrolase_sf"/>
</dbReference>
<dbReference type="Proteomes" id="UP001142175">
    <property type="component" value="Unassembled WGS sequence"/>
</dbReference>
<evidence type="ECO:0000259" key="1">
    <source>
        <dbReference type="Pfam" id="PF00561"/>
    </source>
</evidence>
<sequence>MIYKPLLLFATGILLMFSISSCSINFDVEPFIPKSKIVWVDLDGYKLYTKIQGNSGSSIVFLSGLGDELGTWSKIQNELGRNYRTLSYDRAGVGLSTQAGHQSTGSDLALELKKVLEKSEFEPPYLLVGHSIGGLYARIFAGKYPHLVSGMVLIDYTLEDKILALKEVDLGGMKPEQLLEQIALEMGLEDGSKREFIASLKTAEQVKASNFPLEPVTVITALKPSPEETPEDVQMKSLLHAQYAKSIPKSKHVQVQSSHHIHLDQPDLIIAEIKARILNN</sequence>
<organism evidence="2 3">
    <name type="scientific">Aquiflexum gelatinilyticum</name>
    <dbReference type="NCBI Taxonomy" id="2961943"/>
    <lineage>
        <taxon>Bacteria</taxon>
        <taxon>Pseudomonadati</taxon>
        <taxon>Bacteroidota</taxon>
        <taxon>Cytophagia</taxon>
        <taxon>Cytophagales</taxon>
        <taxon>Cyclobacteriaceae</taxon>
        <taxon>Aquiflexum</taxon>
    </lineage>
</organism>
<accession>A0A9X2SYX1</accession>